<feature type="transmembrane region" description="Helical" evidence="8">
    <location>
        <begin position="265"/>
        <end position="289"/>
    </location>
</feature>
<gene>
    <name evidence="10" type="ORF">F9K24_11290</name>
</gene>
<feature type="transmembrane region" description="Helical" evidence="8">
    <location>
        <begin position="234"/>
        <end position="258"/>
    </location>
</feature>
<dbReference type="EMBL" id="WBUI01000010">
    <property type="protein sequence ID" value="KAB2932180.1"/>
    <property type="molecule type" value="Genomic_DNA"/>
</dbReference>
<organism evidence="10 11">
    <name type="scientific">Leptonema illini</name>
    <dbReference type="NCBI Taxonomy" id="183"/>
    <lineage>
        <taxon>Bacteria</taxon>
        <taxon>Pseudomonadati</taxon>
        <taxon>Spirochaetota</taxon>
        <taxon>Spirochaetia</taxon>
        <taxon>Leptospirales</taxon>
        <taxon>Leptospiraceae</taxon>
        <taxon>Leptonema</taxon>
    </lineage>
</organism>
<comment type="subcellular location">
    <subcellularLocation>
        <location evidence="1">Cell membrane</location>
        <topology evidence="1">Multi-pass membrane protein</topology>
    </subcellularLocation>
</comment>
<dbReference type="InterPro" id="IPR051449">
    <property type="entry name" value="ABC-2_transporter_component"/>
</dbReference>
<evidence type="ECO:0000313" key="10">
    <source>
        <dbReference type="EMBL" id="KAB2932180.1"/>
    </source>
</evidence>
<dbReference type="PANTHER" id="PTHR30294">
    <property type="entry name" value="MEMBRANE COMPONENT OF ABC TRANSPORTER YHHJ-RELATED"/>
    <property type="match status" value="1"/>
</dbReference>
<dbReference type="Proteomes" id="UP000460298">
    <property type="component" value="Unassembled WGS sequence"/>
</dbReference>
<evidence type="ECO:0000256" key="1">
    <source>
        <dbReference type="ARBA" id="ARBA00004651"/>
    </source>
</evidence>
<protein>
    <submittedName>
        <fullName evidence="10">ABC transporter permease</fullName>
    </submittedName>
</protein>
<evidence type="ECO:0000313" key="11">
    <source>
        <dbReference type="Proteomes" id="UP000460298"/>
    </source>
</evidence>
<feature type="transmembrane region" description="Helical" evidence="8">
    <location>
        <begin position="26"/>
        <end position="44"/>
    </location>
</feature>
<keyword evidence="5 8" id="KW-0812">Transmembrane</keyword>
<dbReference type="PANTHER" id="PTHR30294:SF29">
    <property type="entry name" value="MULTIDRUG ABC TRANSPORTER PERMEASE YBHS-RELATED"/>
    <property type="match status" value="1"/>
</dbReference>
<dbReference type="Pfam" id="PF12698">
    <property type="entry name" value="ABC2_membrane_3"/>
    <property type="match status" value="1"/>
</dbReference>
<dbReference type="Gene3D" id="3.40.1710.10">
    <property type="entry name" value="abc type-2 transporter like domain"/>
    <property type="match status" value="1"/>
</dbReference>
<keyword evidence="6 8" id="KW-1133">Transmembrane helix</keyword>
<comment type="caution">
    <text evidence="10">The sequence shown here is derived from an EMBL/GenBank/DDBJ whole genome shotgun (WGS) entry which is preliminary data.</text>
</comment>
<reference evidence="10 11" key="1">
    <citation type="submission" date="2019-10" db="EMBL/GenBank/DDBJ databases">
        <title>Extracellular Electron Transfer in a Candidatus Methanoperedens spp. Enrichment Culture.</title>
        <authorList>
            <person name="Berger S."/>
            <person name="Rangel Shaw D."/>
            <person name="Berben T."/>
            <person name="In 'T Zandt M."/>
            <person name="Frank J."/>
            <person name="Reimann J."/>
            <person name="Jetten M.S.M."/>
            <person name="Welte C.U."/>
        </authorList>
    </citation>
    <scope>NUCLEOTIDE SEQUENCE [LARGE SCALE GENOMIC DNA]</scope>
    <source>
        <strain evidence="10">SB12</strain>
    </source>
</reference>
<dbReference type="AlphaFoldDB" id="A0A833LWV9"/>
<proteinExistence type="inferred from homology"/>
<feature type="domain" description="ABC transmembrane type-2" evidence="9">
    <location>
        <begin position="144"/>
        <end position="378"/>
    </location>
</feature>
<evidence type="ECO:0000256" key="2">
    <source>
        <dbReference type="ARBA" id="ARBA00007783"/>
    </source>
</evidence>
<keyword evidence="7 8" id="KW-0472">Membrane</keyword>
<feature type="transmembrane region" description="Helical" evidence="8">
    <location>
        <begin position="352"/>
        <end position="371"/>
    </location>
</feature>
<sequence>MKATLERIYAMAWKEWIHIRRDFRTLYLAFILPVVMILIFGYAVDFDIDGIRMGVVDRDRTEESRSFIAHLTAGGWFRLERYETTDSGLMTALDSGQIKIGVFIPEGFARSIRRGDQPEIQALLDGSDNNAATVGQNYLLLGAARYSESIMKDGLNRAGLADMRIARLSPAPLIYFNPELKSRFYILPGIIALTTAILAALLTSLVIAREWERGTMEQLIATPVRPYEIIIGKIIPYIGISVLQTTMTAVLSVVVFGIPFRGNPIWLLPGAVLFATGTLGLGMMLSSVMKSQLPAMQAAFVATMLPGIILSNFVFPIESMPAIIRMITYIVPAKYFLVVLRTLFLKGTGPEAYVLELVFLALFAAFVLFVATRKTVKRVA</sequence>
<keyword evidence="4" id="KW-1003">Cell membrane</keyword>
<dbReference type="PROSITE" id="PS51012">
    <property type="entry name" value="ABC_TM2"/>
    <property type="match status" value="1"/>
</dbReference>
<name>A0A833LWV9_9LEPT</name>
<feature type="transmembrane region" description="Helical" evidence="8">
    <location>
        <begin position="322"/>
        <end position="340"/>
    </location>
</feature>
<dbReference type="InterPro" id="IPR013525">
    <property type="entry name" value="ABC2_TM"/>
</dbReference>
<evidence type="ECO:0000256" key="6">
    <source>
        <dbReference type="ARBA" id="ARBA00022989"/>
    </source>
</evidence>
<evidence type="ECO:0000256" key="3">
    <source>
        <dbReference type="ARBA" id="ARBA00022448"/>
    </source>
</evidence>
<evidence type="ECO:0000259" key="9">
    <source>
        <dbReference type="PROSITE" id="PS51012"/>
    </source>
</evidence>
<keyword evidence="3" id="KW-0813">Transport</keyword>
<dbReference type="GO" id="GO:0005886">
    <property type="term" value="C:plasma membrane"/>
    <property type="evidence" value="ECO:0007669"/>
    <property type="project" value="UniProtKB-SubCell"/>
</dbReference>
<evidence type="ECO:0000256" key="7">
    <source>
        <dbReference type="ARBA" id="ARBA00023136"/>
    </source>
</evidence>
<dbReference type="GO" id="GO:0140359">
    <property type="term" value="F:ABC-type transporter activity"/>
    <property type="evidence" value="ECO:0007669"/>
    <property type="project" value="InterPro"/>
</dbReference>
<evidence type="ECO:0000256" key="5">
    <source>
        <dbReference type="ARBA" id="ARBA00022692"/>
    </source>
</evidence>
<dbReference type="InterPro" id="IPR047817">
    <property type="entry name" value="ABC2_TM_bact-type"/>
</dbReference>
<feature type="transmembrane region" description="Helical" evidence="8">
    <location>
        <begin position="184"/>
        <end position="208"/>
    </location>
</feature>
<comment type="similarity">
    <text evidence="2">Belongs to the ABC-2 integral membrane protein family.</text>
</comment>
<feature type="transmembrane region" description="Helical" evidence="8">
    <location>
        <begin position="295"/>
        <end position="315"/>
    </location>
</feature>
<accession>A0A833LWV9</accession>
<evidence type="ECO:0000256" key="4">
    <source>
        <dbReference type="ARBA" id="ARBA00022475"/>
    </source>
</evidence>
<evidence type="ECO:0000256" key="8">
    <source>
        <dbReference type="SAM" id="Phobius"/>
    </source>
</evidence>